<sequence>MAVHWNIVSVTARTDAAEQPWWEVVCEVPPEIMAGGLLPCLFPAIAIEGYAGQLGLTDVSVLVDVLVHMPMLRVHQAAGELPLVFPTRVSEEAAREALLGLVAQVKSLHDGGVVQHASALRDPDAPSDLLAPIRQTVLVLDHVADRQFLSDLERLEHGVVQERISYVNGVTPDSYGAALRALHGTAPLAAPGSGRARAQP</sequence>
<accession>A0A3A4A337</accession>
<protein>
    <submittedName>
        <fullName evidence="1">Uncharacterized protein</fullName>
    </submittedName>
</protein>
<proteinExistence type="predicted"/>
<evidence type="ECO:0000313" key="1">
    <source>
        <dbReference type="EMBL" id="RJL21120.1"/>
    </source>
</evidence>
<evidence type="ECO:0000313" key="2">
    <source>
        <dbReference type="Proteomes" id="UP000265768"/>
    </source>
</evidence>
<reference evidence="1 2" key="1">
    <citation type="submission" date="2018-09" db="EMBL/GenBank/DDBJ databases">
        <title>YIM 75507 draft genome.</title>
        <authorList>
            <person name="Tang S."/>
            <person name="Feng Y."/>
        </authorList>
    </citation>
    <scope>NUCLEOTIDE SEQUENCE [LARGE SCALE GENOMIC DNA]</scope>
    <source>
        <strain evidence="1 2">YIM 75507</strain>
    </source>
</reference>
<dbReference type="EMBL" id="QZEY01000027">
    <property type="protein sequence ID" value="RJL21120.1"/>
    <property type="molecule type" value="Genomic_DNA"/>
</dbReference>
<name>A0A3A4A337_9ACTN</name>
<organism evidence="1 2">
    <name type="scientific">Bailinhaonella thermotolerans</name>
    <dbReference type="NCBI Taxonomy" id="1070861"/>
    <lineage>
        <taxon>Bacteria</taxon>
        <taxon>Bacillati</taxon>
        <taxon>Actinomycetota</taxon>
        <taxon>Actinomycetes</taxon>
        <taxon>Streptosporangiales</taxon>
        <taxon>Streptosporangiaceae</taxon>
        <taxon>Bailinhaonella</taxon>
    </lineage>
</organism>
<comment type="caution">
    <text evidence="1">The sequence shown here is derived from an EMBL/GenBank/DDBJ whole genome shotgun (WGS) entry which is preliminary data.</text>
</comment>
<dbReference type="Proteomes" id="UP000265768">
    <property type="component" value="Unassembled WGS sequence"/>
</dbReference>
<dbReference type="AlphaFoldDB" id="A0A3A4A337"/>
<gene>
    <name evidence="1" type="ORF">D5H75_38585</name>
</gene>
<keyword evidence="2" id="KW-1185">Reference proteome</keyword>